<accession>A0A292QA93</accession>
<feature type="domain" description="HNH nuclease" evidence="1">
    <location>
        <begin position="97"/>
        <end position="177"/>
    </location>
</feature>
<dbReference type="Pfam" id="PF13391">
    <property type="entry name" value="HNH_2"/>
    <property type="match status" value="1"/>
</dbReference>
<proteinExistence type="predicted"/>
<dbReference type="EMBL" id="LN890943">
    <property type="protein sequence ID" value="CUS15898.1"/>
    <property type="molecule type" value="Genomic_DNA"/>
</dbReference>
<dbReference type="InterPro" id="IPR057203">
    <property type="entry name" value="DUF7881"/>
</dbReference>
<name>A0A292QA93_9PEZI</name>
<dbReference type="InterPro" id="IPR003615">
    <property type="entry name" value="HNH_nuc"/>
</dbReference>
<feature type="domain" description="DUF7881" evidence="2">
    <location>
        <begin position="2"/>
        <end position="63"/>
    </location>
</feature>
<protein>
    <submittedName>
        <fullName evidence="3">Uncharacterized protein</fullName>
    </submittedName>
</protein>
<dbReference type="Pfam" id="PF25324">
    <property type="entry name" value="DUF7881"/>
    <property type="match status" value="1"/>
</dbReference>
<organism evidence="3 4">
    <name type="scientific">Tuber aestivum</name>
    <name type="common">summer truffle</name>
    <dbReference type="NCBI Taxonomy" id="59557"/>
    <lineage>
        <taxon>Eukaryota</taxon>
        <taxon>Fungi</taxon>
        <taxon>Dikarya</taxon>
        <taxon>Ascomycota</taxon>
        <taxon>Pezizomycotina</taxon>
        <taxon>Pezizomycetes</taxon>
        <taxon>Pezizales</taxon>
        <taxon>Tuberaceae</taxon>
        <taxon>Tuber</taxon>
    </lineage>
</organism>
<feature type="non-terminal residue" evidence="3">
    <location>
        <position position="1"/>
    </location>
</feature>
<dbReference type="AlphaFoldDB" id="A0A292QA93"/>
<evidence type="ECO:0000313" key="3">
    <source>
        <dbReference type="EMBL" id="CUS15898.1"/>
    </source>
</evidence>
<sequence>VVLGGLCQNGSITEANFLSFLDILLVTQEGTVRVQARISGYVVTRTNTPLATGAYDIYCDGRIEISNERSLHRLFSRSVSGKETRFRDEIRARDPKCVISGMINSDLSIQASDWISYEAAHLFPVHGESIWIDLDFGRWITDMDDSPPCSKIDSAQNGPPPRSHVHQLFDQYLVSVNPDDGYKVVVFNSDVDGLDGRILDPVCRDPANPHCVSDKLLRWHFRQSVLANMRGQGEPIFEHDFPPGTDITGEIFAGP</sequence>
<evidence type="ECO:0000259" key="2">
    <source>
        <dbReference type="Pfam" id="PF25324"/>
    </source>
</evidence>
<evidence type="ECO:0000259" key="1">
    <source>
        <dbReference type="Pfam" id="PF13391"/>
    </source>
</evidence>
<gene>
    <name evidence="3" type="ORF">GSTUAT00000175001</name>
</gene>
<reference evidence="3" key="1">
    <citation type="submission" date="2015-10" db="EMBL/GenBank/DDBJ databases">
        <authorList>
            <person name="Regsiter A."/>
            <person name="william w."/>
        </authorList>
    </citation>
    <scope>NUCLEOTIDE SEQUENCE</scope>
    <source>
        <strain evidence="3">Montdore</strain>
    </source>
</reference>
<feature type="non-terminal residue" evidence="3">
    <location>
        <position position="255"/>
    </location>
</feature>
<keyword evidence="4" id="KW-1185">Reference proteome</keyword>
<evidence type="ECO:0000313" key="4">
    <source>
        <dbReference type="Proteomes" id="UP001412239"/>
    </source>
</evidence>
<dbReference type="Proteomes" id="UP001412239">
    <property type="component" value="Unassembled WGS sequence"/>
</dbReference>